<feature type="region of interest" description="Disordered" evidence="1">
    <location>
        <begin position="47"/>
        <end position="122"/>
    </location>
</feature>
<proteinExistence type="predicted"/>
<reference evidence="3" key="1">
    <citation type="journal article" date="2013" name="Mol. Plant Microbe Interact.">
        <title>Global aspects of pacC regulation of pathogenicity genes in Colletotrichum gloeosporioides as revealed by transcriptome analysis.</title>
        <authorList>
            <person name="Alkan N."/>
            <person name="Meng X."/>
            <person name="Friedlander G."/>
            <person name="Reuveni E."/>
            <person name="Sukno S."/>
            <person name="Sherman A."/>
            <person name="Thon M."/>
            <person name="Fluhr R."/>
            <person name="Prusky D."/>
        </authorList>
    </citation>
    <scope>NUCLEOTIDE SEQUENCE [LARGE SCALE GENOMIC DNA]</scope>
    <source>
        <strain evidence="3">Cg-14</strain>
    </source>
</reference>
<dbReference type="HOGENOM" id="CLU_2026537_0_0_1"/>
<organism evidence="2 3">
    <name type="scientific">Colletotrichum gloeosporioides (strain Cg-14)</name>
    <name type="common">Anthracnose fungus</name>
    <name type="synonym">Glomerella cingulata</name>
    <dbReference type="NCBI Taxonomy" id="1237896"/>
    <lineage>
        <taxon>Eukaryota</taxon>
        <taxon>Fungi</taxon>
        <taxon>Dikarya</taxon>
        <taxon>Ascomycota</taxon>
        <taxon>Pezizomycotina</taxon>
        <taxon>Sordariomycetes</taxon>
        <taxon>Hypocreomycetidae</taxon>
        <taxon>Glomerellales</taxon>
        <taxon>Glomerellaceae</taxon>
        <taxon>Colletotrichum</taxon>
        <taxon>Colletotrichum gloeosporioides species complex</taxon>
    </lineage>
</organism>
<dbReference type="Proteomes" id="UP000015530">
    <property type="component" value="Unassembled WGS sequence"/>
</dbReference>
<sequence>MRSRHGNLLQALASQSQPEECWPLFLFHVRDDVSYSNVPMGIEFSSAKGTNPNVPFAHRSQIRTHSSTSSTNTVLHVDLDIHSQQSRPTPLGNRSKHNPSSPPLPAPHQPTANATARQVKTA</sequence>
<gene>
    <name evidence="2" type="ORF">CGLO_09957</name>
</gene>
<accession>T0LG58</accession>
<evidence type="ECO:0000256" key="1">
    <source>
        <dbReference type="SAM" id="MobiDB-lite"/>
    </source>
</evidence>
<evidence type="ECO:0000313" key="2">
    <source>
        <dbReference type="EMBL" id="EQB50591.1"/>
    </source>
</evidence>
<comment type="caution">
    <text evidence="2">The sequence shown here is derived from an EMBL/GenBank/DDBJ whole genome shotgun (WGS) entry which is preliminary data.</text>
</comment>
<evidence type="ECO:0000313" key="3">
    <source>
        <dbReference type="Proteomes" id="UP000015530"/>
    </source>
</evidence>
<feature type="compositionally biased region" description="Polar residues" evidence="1">
    <location>
        <begin position="63"/>
        <end position="74"/>
    </location>
</feature>
<dbReference type="AlphaFoldDB" id="T0LG58"/>
<protein>
    <submittedName>
        <fullName evidence="2">Uncharacterized protein</fullName>
    </submittedName>
</protein>
<name>T0LG58_COLGC</name>
<dbReference type="EMBL" id="AMYD01002008">
    <property type="protein sequence ID" value="EQB50591.1"/>
    <property type="molecule type" value="Genomic_DNA"/>
</dbReference>